<dbReference type="SMART" id="SM00239">
    <property type="entry name" value="C2"/>
    <property type="match status" value="6"/>
</dbReference>
<keyword evidence="6" id="KW-0479">Metal-binding</keyword>
<feature type="region of interest" description="Disordered" evidence="23">
    <location>
        <begin position="1345"/>
        <end position="1368"/>
    </location>
</feature>
<keyword evidence="10" id="KW-0735">Signal-anchor</keyword>
<evidence type="ECO:0000256" key="2">
    <source>
        <dbReference type="ARBA" id="ARBA00004648"/>
    </source>
</evidence>
<feature type="region of interest" description="Disordered" evidence="23">
    <location>
        <begin position="1419"/>
        <end position="1452"/>
    </location>
</feature>
<evidence type="ECO:0000256" key="13">
    <source>
        <dbReference type="ARBA" id="ARBA00023034"/>
    </source>
</evidence>
<dbReference type="CDD" id="cd04017">
    <property type="entry name" value="C2D_Ferlin"/>
    <property type="match status" value="1"/>
</dbReference>
<name>A0A669DMQ6_ORENI</name>
<feature type="domain" description="C2" evidence="25">
    <location>
        <begin position="952"/>
        <end position="1077"/>
    </location>
</feature>
<comment type="subcellular location">
    <subcellularLocation>
        <location evidence="18">Basolateral cell membrane</location>
        <topology evidence="18">Single-pass type II membrane protein</topology>
    </subcellularLocation>
    <subcellularLocation>
        <location evidence="19">Cytoplasmic vesicle</location>
        <location evidence="19">Secretory vesicle</location>
        <location evidence="19">Synaptic vesicle membrane</location>
        <topology evidence="19">Single-pass type II membrane protein</topology>
    </subcellularLocation>
    <subcellularLocation>
        <location evidence="2">Endoplasmic reticulum membrane</location>
        <topology evidence="2">Single-pass type II membrane protein</topology>
    </subcellularLocation>
    <subcellularLocation>
        <location evidence="1">Golgi apparatus membrane</location>
        <topology evidence="1">Single-pass type II membrane protein</topology>
    </subcellularLocation>
    <subcellularLocation>
        <location evidence="20">Presynaptic cell membrane</location>
        <topology evidence="20">Single-pass type II membrane protein</topology>
    </subcellularLocation>
</comment>
<dbReference type="CDD" id="cd04018">
    <property type="entry name" value="C2C_Ferlin"/>
    <property type="match status" value="1"/>
</dbReference>
<dbReference type="FunFam" id="2.60.40.150:FF:000034">
    <property type="entry name" value="otoferlin isoform X2"/>
    <property type="match status" value="1"/>
</dbReference>
<evidence type="ECO:0000256" key="14">
    <source>
        <dbReference type="ARBA" id="ARBA00023054"/>
    </source>
</evidence>
<dbReference type="Pfam" id="PF08150">
    <property type="entry name" value="FerB"/>
    <property type="match status" value="1"/>
</dbReference>
<evidence type="ECO:0000256" key="4">
    <source>
        <dbReference type="ARBA" id="ARBA00022475"/>
    </source>
</evidence>
<keyword evidence="4" id="KW-1003">Cell membrane</keyword>
<dbReference type="PANTHER" id="PTHR12546:SF32">
    <property type="entry name" value="OTOFERLIN"/>
    <property type="match status" value="1"/>
</dbReference>
<dbReference type="Proteomes" id="UP000005207">
    <property type="component" value="Linkage group LG15"/>
</dbReference>
<keyword evidence="7" id="KW-0677">Repeat</keyword>
<feature type="region of interest" description="Disordered" evidence="23">
    <location>
        <begin position="148"/>
        <end position="170"/>
    </location>
</feature>
<keyword evidence="15 24" id="KW-0472">Membrane</keyword>
<dbReference type="PROSITE" id="PS50004">
    <property type="entry name" value="C2"/>
    <property type="match status" value="7"/>
</dbReference>
<feature type="compositionally biased region" description="Polar residues" evidence="23">
    <location>
        <begin position="148"/>
        <end position="165"/>
    </location>
</feature>
<dbReference type="PRINTS" id="PR00360">
    <property type="entry name" value="C2DOMAIN"/>
</dbReference>
<keyword evidence="9" id="KW-0106">Calcium</keyword>
<dbReference type="GO" id="GO:0007009">
    <property type="term" value="P:plasma membrane organization"/>
    <property type="evidence" value="ECO:0007669"/>
    <property type="project" value="TreeGrafter"/>
</dbReference>
<dbReference type="InterPro" id="IPR012561">
    <property type="entry name" value="Ferlin_B-domain"/>
</dbReference>
<sequence length="2101" mass="237343">MMALMVHLKTVAHLRGKGDKIAKVTFRGLSFYSRVAENCEEMAHFNETFRWPIASKLDGNEMLEIQVYNYSKVFSNRLIGTFCMVLQKVAEEGHLELTDTLIDDNNTSIKTNVTIEIRYQPMDGMVGVWSDGDFLDVPDDRDGTFSFETDSLLSGQSHGSGTSPGRSLHGSIPTFRKAGKGVFSAMKLGKIKSSRDDHKKDEPAVLDMEDLDKKAMRLAGMLEPDTISLASVTAVTTDVSNKRSKPDIKMEPSSGRPVDYQISITVIEARQLIGLNMDPVVCVEIGDDKKYTSMKESTNCPYYNEYFVFDFHVPPHVMFDKIIKLSVIHSKNLLRSGTLVGTFKMDVGTVYSQPEHQFYHKWAILSDPDDVTAGCKGYIKCDIAVVGKGDNIKTPHKANETDEDDVEGNLLLPEGIPAERQWARFYVKIFRAEGLPKMNTSIMANVKKAFIGENRDLVDPYVQVHFAGQKGKTSVQKSSYEPIWNEQIIFTELFPPLCKRIKVQIRDSDKVNDVAIGTHFIDLRKISNDGDKGFLPTMGPAWVNMYGSTRQYTLMDEHQDLNDGLGEGVSFRARLLLSVAVEILDTTSPEIISSTEVQVESVSNISESATGKIEEFFLFGSFLEATMIDRKIGDKPISFEITIGNYGNQIDGVSKPSSKKKKKDGENEEEESELIQNSSEDEADEDGDLVSVSSTPPMKPVITDRNYFHLPYFEKKPCIYIKSWWQDQRRRLYNSNMMDKIADKLEEGLNDVQEIIKTEKAFPERRLRGVLEELSVGCSRFVCLANKDVNQAGRTKLDRERLKSCMREMDSMGQQAKQIRTQVKKNTVRDKLKMVQNFLQKLRFLADEPQHSIPDVFIWMMNNNKRIAYARIPSKDILYSIVDEETGKDCGKVKAVFLKLPGKKGFGPAGWTVQAKLELYLWLGLNKQRKDFLCGLPNGFEEIKATKTGPGLHSMPPVGLVYDMKQVFQLRAHMYQARSLFAADSSGLSDPFARVFFSTHSQVTEVLSETLCPTWDQLLVFDDVELFGEASELRDDPPIIVVEIYDQDTVGKAEFIGRTFAKPTIKMCDEHYGPPRFPPQLEYFQIYRGNCTAGELLAAFELLQIPFDAEEIRRALIAVHNFAVPQIKIGQGGRVDLPPLEGPTDSERGPILPVPLGIRPVLSRYRIEVLFWGLRDLKRINLAQVDRPRVDIECAGRGVQSALIQNYKKNPNFSTLVKWFEVDLPENELLHPPLNIRVVDCRAFGRYILVGSHAVSSLRRFIYSAPDKTSNNWATAAKLMNGYMVLTNGGPQPRSSPSLSPRSFSRPAGDIVVNMDGDPPVRKMDTVVKLDAMSDAVVKVDMIEEESDKDKKKKKKKKKGGMEEEDEPDESVLDWWSKYFASIETLKEILRAQEAAQAEAEEREDIEIAAETADVKPDELLLKGSKTKERGKEKKNSKDKRKGQAADGSERRPVKAKVDELVVYNKELESEYGNFEDWLHTFNLYRGKAGDDDEHALDDDRIVGRFKGSLCIYKLPVSEEITREAGFDPNMGMFQSIPHNDPVNVLVRVYVVRATDLHPADINGKADPYVVIKLGKSEVKDKENYISKQLNPVFGKSFDIEATFPMESMLTVSVYDWDLVGTDDLIGETKIDLENRFYSKFRATCGISSSYSVHGYNSWRDPMKPSQILAKLCKDGKIDGPHYGPGGKVKVANRIFTAPTEIEDENGLKKQTEEHLALTVLNHWEEIPRVGCKLVPEHVETRPLLNLDKPGIEQGRIEMWVDMFPMDMPAPGPAIDISPRKPKSFELRVIIWNTDDVILEDDAFMTGEKMSDIYVRGWLKGQQEDKQDTDVHYHSLTGEGNFNWRFVFPFDYLMAEEKIVISKKESMFSWDETEYKIPPRLTLQVWDADHFSADDFLGAIELDLNRFPRGAKTAKQCTLDMIRNEQDLPTISIFKQKRVKGWWPFIARNENDEMELTGKVEAELHLVTAEEAEKSPVGLGRNEPDPLEKPNRPNASMSWLLAPVRTMCILAWRHYKLHCVMLLVVVLGLLFLVLLFFSLPSALSHKLFNTAGSSITFISVSDDSSPSSTPVLCSESLSRLGPTDASIILWLQCEGCLVCNR</sequence>
<reference evidence="26" key="3">
    <citation type="submission" date="2025-09" db="UniProtKB">
        <authorList>
            <consortium name="Ensembl"/>
        </authorList>
    </citation>
    <scope>IDENTIFICATION</scope>
</reference>
<dbReference type="PANTHER" id="PTHR12546">
    <property type="entry name" value="FER-1-LIKE"/>
    <property type="match status" value="1"/>
</dbReference>
<gene>
    <name evidence="26" type="primary">OTOF</name>
    <name evidence="26" type="synonym">otofa</name>
</gene>
<feature type="region of interest" description="Disordered" evidence="23">
    <location>
        <begin position="1287"/>
        <end position="1317"/>
    </location>
</feature>
<feature type="region of interest" description="Disordered" evidence="23">
    <location>
        <begin position="652"/>
        <end position="697"/>
    </location>
</feature>
<evidence type="ECO:0000256" key="19">
    <source>
        <dbReference type="ARBA" id="ARBA00060375"/>
    </source>
</evidence>
<dbReference type="Gene3D" id="2.60.40.150">
    <property type="entry name" value="C2 domain"/>
    <property type="match status" value="6"/>
</dbReference>
<dbReference type="GeneTree" id="ENSGT00940000155086"/>
<dbReference type="GO" id="GO:0048787">
    <property type="term" value="C:presynaptic active zone membrane"/>
    <property type="evidence" value="ECO:0007669"/>
    <property type="project" value="TreeGrafter"/>
</dbReference>
<dbReference type="FunFam" id="2.60.40.150:FF:000009">
    <property type="entry name" value="dysferlin isoform X2"/>
    <property type="match status" value="1"/>
</dbReference>
<dbReference type="GO" id="GO:0005789">
    <property type="term" value="C:endoplasmic reticulum membrane"/>
    <property type="evidence" value="ECO:0007669"/>
    <property type="project" value="UniProtKB-SubCell"/>
</dbReference>
<feature type="domain" description="C2" evidence="25">
    <location>
        <begin position="1767"/>
        <end position="1918"/>
    </location>
</feature>
<dbReference type="FunCoup" id="A0A669DMQ6">
    <property type="interactions" value="710"/>
</dbReference>
<dbReference type="CDD" id="cd08374">
    <property type="entry name" value="C2F_Ferlin"/>
    <property type="match status" value="1"/>
</dbReference>
<dbReference type="Pfam" id="PF16165">
    <property type="entry name" value="Ferlin_C"/>
    <property type="match status" value="1"/>
</dbReference>
<dbReference type="CDD" id="cd04011">
    <property type="entry name" value="C2B_Ferlin"/>
    <property type="match status" value="1"/>
</dbReference>
<feature type="domain" description="C2" evidence="25">
    <location>
        <begin position="1528"/>
        <end position="1646"/>
    </location>
</feature>
<dbReference type="SUPFAM" id="SSF49562">
    <property type="entry name" value="C2 domain (Calcium/lipid-binding domain, CaLB)"/>
    <property type="match status" value="7"/>
</dbReference>
<dbReference type="InterPro" id="IPR037720">
    <property type="entry name" value="C2B_Ferlin"/>
</dbReference>
<evidence type="ECO:0000256" key="18">
    <source>
        <dbReference type="ARBA" id="ARBA00037810"/>
    </source>
</evidence>
<evidence type="ECO:0000256" key="21">
    <source>
        <dbReference type="ARBA" id="ARBA00067393"/>
    </source>
</evidence>
<dbReference type="InterPro" id="IPR037726">
    <property type="entry name" value="C2A_Ferlin"/>
</dbReference>
<dbReference type="GO" id="GO:0016082">
    <property type="term" value="P:synaptic vesicle priming"/>
    <property type="evidence" value="ECO:0007669"/>
    <property type="project" value="TreeGrafter"/>
</dbReference>
<evidence type="ECO:0000256" key="17">
    <source>
        <dbReference type="ARBA" id="ARBA00023329"/>
    </source>
</evidence>
<evidence type="ECO:0000256" key="8">
    <source>
        <dbReference type="ARBA" id="ARBA00022824"/>
    </source>
</evidence>
<dbReference type="Ensembl" id="ENSONIT00000082371.1">
    <property type="protein sequence ID" value="ENSONIP00000059676.1"/>
    <property type="gene ID" value="ENSONIG00000013269.2"/>
</dbReference>
<evidence type="ECO:0000256" key="12">
    <source>
        <dbReference type="ARBA" id="ARBA00023018"/>
    </source>
</evidence>
<feature type="region of interest" description="Disordered" evidence="23">
    <location>
        <begin position="1973"/>
        <end position="1992"/>
    </location>
</feature>
<dbReference type="InterPro" id="IPR037722">
    <property type="entry name" value="C2C_Ferlin"/>
</dbReference>
<keyword evidence="16" id="KW-0966">Cell projection</keyword>
<dbReference type="Pfam" id="PF08151">
    <property type="entry name" value="FerI"/>
    <property type="match status" value="1"/>
</dbReference>
<dbReference type="InterPro" id="IPR037724">
    <property type="entry name" value="C2E_Ferlin"/>
</dbReference>
<dbReference type="OMA" id="WANIYGA"/>
<dbReference type="GO" id="GO:0030672">
    <property type="term" value="C:synaptic vesicle membrane"/>
    <property type="evidence" value="ECO:0007669"/>
    <property type="project" value="UniProtKB-SubCell"/>
</dbReference>
<dbReference type="FunFam" id="2.60.40.150:FF:000081">
    <property type="entry name" value="otoferlin isoform X1"/>
    <property type="match status" value="1"/>
</dbReference>
<evidence type="ECO:0000256" key="15">
    <source>
        <dbReference type="ARBA" id="ARBA00023136"/>
    </source>
</evidence>
<feature type="compositionally biased region" description="Basic and acidic residues" evidence="23">
    <location>
        <begin position="1982"/>
        <end position="1991"/>
    </location>
</feature>
<dbReference type="InterPro" id="IPR012968">
    <property type="entry name" value="FerIin_dom"/>
</dbReference>
<evidence type="ECO:0000313" key="27">
    <source>
        <dbReference type="Proteomes" id="UP000005207"/>
    </source>
</evidence>
<feature type="domain" description="C2" evidence="25">
    <location>
        <begin position="1148"/>
        <end position="1274"/>
    </location>
</feature>
<keyword evidence="27" id="KW-1185">Reference proteome</keyword>
<evidence type="ECO:0000256" key="3">
    <source>
        <dbReference type="ARBA" id="ARBA00007561"/>
    </source>
</evidence>
<protein>
    <recommendedName>
        <fullName evidence="21">Otoferlin</fullName>
    </recommendedName>
    <alternativeName>
        <fullName evidence="22">Fer-1-like protein 2</fullName>
    </alternativeName>
</protein>
<keyword evidence="5 24" id="KW-0812">Transmembrane</keyword>
<dbReference type="CDD" id="cd08373">
    <property type="entry name" value="C2A_Ferlin"/>
    <property type="match status" value="1"/>
</dbReference>
<dbReference type="InParanoid" id="A0A669DMQ6"/>
<keyword evidence="14" id="KW-0175">Coiled coil</keyword>
<dbReference type="InterPro" id="IPR037721">
    <property type="entry name" value="Ferlin"/>
</dbReference>
<evidence type="ECO:0000259" key="25">
    <source>
        <dbReference type="PROSITE" id="PS50004"/>
    </source>
</evidence>
<dbReference type="InterPro" id="IPR037725">
    <property type="entry name" value="C2F_Ferlin"/>
</dbReference>
<keyword evidence="8" id="KW-0256">Endoplasmic reticulum</keyword>
<dbReference type="GO" id="GO:0005509">
    <property type="term" value="F:calcium ion binding"/>
    <property type="evidence" value="ECO:0007669"/>
    <property type="project" value="TreeGrafter"/>
</dbReference>
<keyword evidence="17" id="KW-0968">Cytoplasmic vesicle</keyword>
<dbReference type="FunFam" id="2.60.40.150:FF:000054">
    <property type="entry name" value="otoferlin isoform X2"/>
    <property type="match status" value="1"/>
</dbReference>
<evidence type="ECO:0000256" key="1">
    <source>
        <dbReference type="ARBA" id="ARBA00004323"/>
    </source>
</evidence>
<evidence type="ECO:0000256" key="7">
    <source>
        <dbReference type="ARBA" id="ARBA00022737"/>
    </source>
</evidence>
<keyword evidence="13" id="KW-0333">Golgi apparatus</keyword>
<evidence type="ECO:0000256" key="20">
    <source>
        <dbReference type="ARBA" id="ARBA00060434"/>
    </source>
</evidence>
<accession>A0A669DMQ6</accession>
<dbReference type="InterPro" id="IPR037723">
    <property type="entry name" value="C2D_Ferlin"/>
</dbReference>
<dbReference type="GO" id="GO:0000139">
    <property type="term" value="C:Golgi membrane"/>
    <property type="evidence" value="ECO:0007669"/>
    <property type="project" value="UniProtKB-SubCell"/>
</dbReference>
<evidence type="ECO:0000256" key="22">
    <source>
        <dbReference type="ARBA" id="ARBA00079078"/>
    </source>
</evidence>
<dbReference type="CDD" id="cd04037">
    <property type="entry name" value="C2E_Ferlin"/>
    <property type="match status" value="1"/>
</dbReference>
<evidence type="ECO:0000256" key="24">
    <source>
        <dbReference type="SAM" id="Phobius"/>
    </source>
</evidence>
<feature type="domain" description="C2" evidence="25">
    <location>
        <begin position="242"/>
        <end position="363"/>
    </location>
</feature>
<comment type="similarity">
    <text evidence="3">Belongs to the ferlin family.</text>
</comment>
<dbReference type="FunFam" id="2.60.40.150:FF:000089">
    <property type="entry name" value="otoferlin isoform X1"/>
    <property type="match status" value="1"/>
</dbReference>
<evidence type="ECO:0000256" key="9">
    <source>
        <dbReference type="ARBA" id="ARBA00022837"/>
    </source>
</evidence>
<organism evidence="26 27">
    <name type="scientific">Oreochromis niloticus</name>
    <name type="common">Nile tilapia</name>
    <name type="synonym">Tilapia nilotica</name>
    <dbReference type="NCBI Taxonomy" id="8128"/>
    <lineage>
        <taxon>Eukaryota</taxon>
        <taxon>Metazoa</taxon>
        <taxon>Chordata</taxon>
        <taxon>Craniata</taxon>
        <taxon>Vertebrata</taxon>
        <taxon>Euteleostomi</taxon>
        <taxon>Actinopterygii</taxon>
        <taxon>Neopterygii</taxon>
        <taxon>Teleostei</taxon>
        <taxon>Neoteleostei</taxon>
        <taxon>Acanthomorphata</taxon>
        <taxon>Ovalentaria</taxon>
        <taxon>Cichlomorphae</taxon>
        <taxon>Cichliformes</taxon>
        <taxon>Cichlidae</taxon>
        <taxon>African cichlids</taxon>
        <taxon>Pseudocrenilabrinae</taxon>
        <taxon>Oreochromini</taxon>
        <taxon>Oreochromis</taxon>
    </lineage>
</organism>
<reference evidence="27" key="1">
    <citation type="submission" date="2012-01" db="EMBL/GenBank/DDBJ databases">
        <title>The Genome Sequence of Oreochromis niloticus (Nile Tilapia).</title>
        <authorList>
            <consortium name="Broad Institute Genome Assembly Team"/>
            <consortium name="Broad Institute Sequencing Platform"/>
            <person name="Di Palma F."/>
            <person name="Johnson J."/>
            <person name="Lander E.S."/>
            <person name="Lindblad-Toh K."/>
        </authorList>
    </citation>
    <scope>NUCLEOTIDE SEQUENCE [LARGE SCALE GENOMIC DNA]</scope>
</reference>
<evidence type="ECO:0000256" key="5">
    <source>
        <dbReference type="ARBA" id="ARBA00022692"/>
    </source>
</evidence>
<dbReference type="Pfam" id="PF22901">
    <property type="entry name" value="dsrm_Ferlin"/>
    <property type="match status" value="1"/>
</dbReference>
<evidence type="ECO:0000256" key="23">
    <source>
        <dbReference type="SAM" id="MobiDB-lite"/>
    </source>
</evidence>
<feature type="domain" description="C2" evidence="25">
    <location>
        <begin position="406"/>
        <end position="537"/>
    </location>
</feature>
<dbReference type="GO" id="GO:0016323">
    <property type="term" value="C:basolateral plasma membrane"/>
    <property type="evidence" value="ECO:0007669"/>
    <property type="project" value="UniProtKB-SubCell"/>
</dbReference>
<dbReference type="InterPro" id="IPR032362">
    <property type="entry name" value="Ferlin_C"/>
</dbReference>
<keyword evidence="12" id="KW-0770">Synapse</keyword>
<feature type="domain" description="C2" evidence="25">
    <location>
        <begin position="1"/>
        <end position="99"/>
    </location>
</feature>
<dbReference type="InterPro" id="IPR055072">
    <property type="entry name" value="Ferlin_DSRM"/>
</dbReference>
<dbReference type="InterPro" id="IPR000008">
    <property type="entry name" value="C2_dom"/>
</dbReference>
<evidence type="ECO:0000313" key="26">
    <source>
        <dbReference type="Ensembl" id="ENSONIP00000059676.1"/>
    </source>
</evidence>
<reference evidence="26" key="2">
    <citation type="submission" date="2025-08" db="UniProtKB">
        <authorList>
            <consortium name="Ensembl"/>
        </authorList>
    </citation>
    <scope>IDENTIFICATION</scope>
</reference>
<feature type="compositionally biased region" description="Acidic residues" evidence="23">
    <location>
        <begin position="666"/>
        <end position="688"/>
    </location>
</feature>
<proteinExistence type="inferred from homology"/>
<dbReference type="Pfam" id="PF00168">
    <property type="entry name" value="C2"/>
    <property type="match status" value="6"/>
</dbReference>
<evidence type="ECO:0000256" key="10">
    <source>
        <dbReference type="ARBA" id="ARBA00022968"/>
    </source>
</evidence>
<evidence type="ECO:0000256" key="6">
    <source>
        <dbReference type="ARBA" id="ARBA00022723"/>
    </source>
</evidence>
<dbReference type="InterPro" id="IPR035892">
    <property type="entry name" value="C2_domain_sf"/>
</dbReference>
<feature type="transmembrane region" description="Helical" evidence="24">
    <location>
        <begin position="2015"/>
        <end position="2037"/>
    </location>
</feature>
<keyword evidence="11 24" id="KW-1133">Transmembrane helix</keyword>
<dbReference type="SMART" id="SM01201">
    <property type="entry name" value="FerB"/>
    <property type="match status" value="1"/>
</dbReference>
<dbReference type="SMART" id="SM01202">
    <property type="entry name" value="FerI"/>
    <property type="match status" value="1"/>
</dbReference>
<feature type="compositionally biased region" description="Low complexity" evidence="23">
    <location>
        <begin position="1291"/>
        <end position="1307"/>
    </location>
</feature>
<evidence type="ECO:0000256" key="16">
    <source>
        <dbReference type="ARBA" id="ARBA00023273"/>
    </source>
</evidence>
<evidence type="ECO:0000256" key="11">
    <source>
        <dbReference type="ARBA" id="ARBA00022989"/>
    </source>
</evidence>
<dbReference type="GO" id="GO:0035612">
    <property type="term" value="F:AP-2 adaptor complex binding"/>
    <property type="evidence" value="ECO:0007669"/>
    <property type="project" value="TreeGrafter"/>
</dbReference>